<gene>
    <name evidence="1" type="ORF">DSO57_1010597</name>
</gene>
<evidence type="ECO:0000313" key="1">
    <source>
        <dbReference type="EMBL" id="KAJ9089647.1"/>
    </source>
</evidence>
<dbReference type="Proteomes" id="UP001165960">
    <property type="component" value="Unassembled WGS sequence"/>
</dbReference>
<reference evidence="1" key="1">
    <citation type="submission" date="2022-04" db="EMBL/GenBank/DDBJ databases">
        <title>Genome of the entomopathogenic fungus Entomophthora muscae.</title>
        <authorList>
            <person name="Elya C."/>
            <person name="Lovett B.R."/>
            <person name="Lee E."/>
            <person name="Macias A.M."/>
            <person name="Hajek A.E."/>
            <person name="De Bivort B.L."/>
            <person name="Kasson M.T."/>
            <person name="De Fine Licht H.H."/>
            <person name="Stajich J.E."/>
        </authorList>
    </citation>
    <scope>NUCLEOTIDE SEQUENCE</scope>
    <source>
        <strain evidence="1">Berkeley</strain>
    </source>
</reference>
<protein>
    <submittedName>
        <fullName evidence="1">Uncharacterized protein</fullName>
    </submittedName>
</protein>
<accession>A0ACC2URV9</accession>
<sequence length="336" mass="37568">MICERESRLVAKQPIISGDLLKGLSFEFPKTFKEGRFGWKQIMRFQGLVFLGAAAARGIFENIYSLGDSISDNGNYYTISGGTTPGPEYFKGRFSNGFTWVEYLARTLEAKLRVLAFGKATSDSKQFAVDDQLDVPGCIQQADTLIYEYNQKETTTPSLKDHTLVTLAFLGNDFFDPKASAAAVSKNLEKCASTILSHTTIKHMLIPTSSAPELFPYFQQDPSQLPLLKQSAAELETSWKTTLLRLKSAHPKVNFYNLNFRDVMYSIKNGTSPFLSRPFDDTETPCFTPGKPKCPRPDTHMFFDGLHPTTKTHMIIANAAAALLPQQPKLRMLRHA</sequence>
<proteinExistence type="predicted"/>
<evidence type="ECO:0000313" key="2">
    <source>
        <dbReference type="Proteomes" id="UP001165960"/>
    </source>
</evidence>
<comment type="caution">
    <text evidence="1">The sequence shown here is derived from an EMBL/GenBank/DDBJ whole genome shotgun (WGS) entry which is preliminary data.</text>
</comment>
<name>A0ACC2URV9_9FUNG</name>
<organism evidence="1 2">
    <name type="scientific">Entomophthora muscae</name>
    <dbReference type="NCBI Taxonomy" id="34485"/>
    <lineage>
        <taxon>Eukaryota</taxon>
        <taxon>Fungi</taxon>
        <taxon>Fungi incertae sedis</taxon>
        <taxon>Zoopagomycota</taxon>
        <taxon>Entomophthoromycotina</taxon>
        <taxon>Entomophthoromycetes</taxon>
        <taxon>Entomophthorales</taxon>
        <taxon>Entomophthoraceae</taxon>
        <taxon>Entomophthora</taxon>
    </lineage>
</organism>
<dbReference type="EMBL" id="QTSX02000035">
    <property type="protein sequence ID" value="KAJ9089647.1"/>
    <property type="molecule type" value="Genomic_DNA"/>
</dbReference>
<keyword evidence="2" id="KW-1185">Reference proteome</keyword>